<sequence length="472" mass="52774">MAPEINVLPAGGGGATVAVVMVPFPAQGHLNQLLQLSRLISSHHIPVHFVGTATHNRQARLRVHGWNPLSTDNIHFHEFPDDGTVEYPTPTKPTSSARGIPTFPAHFLESFTRVSFLRIPVRKLLRTLAVKNTRVIVIHDSLMGSVVQDAASIPNAESYIFHSVSAFAIFHFIWQKTGKPFAVDDNIIRDLPPIEGCFSPEFEAFISAQYEFLKFNSGRIYNTCRVLESPFLDLLSWEEIPGKHWALGPFNPVHVTTAEGPRKCLTWLDHQPQNSVIFVSFGTTTSFSDDQIQEIAAGLEQSGQKFIWVLRDSDKADIFTKENAKIELPKGYEERVREMGLVIRDWAPQLEVLAHPSTGGFLSHCGWNSCMESISMGVPMAAWPMHSDQPRNTILITRFLKIGIVVKDWDRRDQIVLSSTVGEAVKKLMASEEGRRMRVRAAEYGCALKKAAGEGGISRMELDEFVDHVTRI</sequence>
<dbReference type="GO" id="GO:0016138">
    <property type="term" value="P:glycoside biosynthetic process"/>
    <property type="evidence" value="ECO:0007669"/>
    <property type="project" value="UniProtKB-ARBA"/>
</dbReference>
<protein>
    <recommendedName>
        <fullName evidence="5">Glycosyltransferase</fullName>
        <ecNumber evidence="5">2.4.1.-</ecNumber>
    </recommendedName>
</protein>
<accession>A0A9P0YK29</accession>
<dbReference type="CDD" id="cd03784">
    <property type="entry name" value="GT1_Gtf-like"/>
    <property type="match status" value="1"/>
</dbReference>
<keyword evidence="2 4" id="KW-0328">Glycosyltransferase</keyword>
<dbReference type="InterPro" id="IPR002213">
    <property type="entry name" value="UDP_glucos_trans"/>
</dbReference>
<dbReference type="Pfam" id="PF00201">
    <property type="entry name" value="UDPGT"/>
    <property type="match status" value="1"/>
</dbReference>
<evidence type="ECO:0000256" key="3">
    <source>
        <dbReference type="ARBA" id="ARBA00022679"/>
    </source>
</evidence>
<dbReference type="FunFam" id="3.40.50.2000:FF:000238">
    <property type="entry name" value="Glycosyltransferase"/>
    <property type="match status" value="1"/>
</dbReference>
<keyword evidence="8" id="KW-1185">Reference proteome</keyword>
<dbReference type="PROSITE" id="PS00375">
    <property type="entry name" value="UDPGT"/>
    <property type="match status" value="1"/>
</dbReference>
<dbReference type="InterPro" id="IPR035595">
    <property type="entry name" value="UDP_glycos_trans_CS"/>
</dbReference>
<evidence type="ECO:0000256" key="2">
    <source>
        <dbReference type="ARBA" id="ARBA00022676"/>
    </source>
</evidence>
<dbReference type="EMBL" id="CAMAPE010000004">
    <property type="protein sequence ID" value="CAH9062658.1"/>
    <property type="molecule type" value="Genomic_DNA"/>
</dbReference>
<comment type="caution">
    <text evidence="7">The sequence shown here is derived from an EMBL/GenBank/DDBJ whole genome shotgun (WGS) entry which is preliminary data.</text>
</comment>
<dbReference type="Proteomes" id="UP001152484">
    <property type="component" value="Unassembled WGS sequence"/>
</dbReference>
<gene>
    <name evidence="7" type="ORF">CEURO_LOCUS1938</name>
</gene>
<dbReference type="Pfam" id="PF26168">
    <property type="entry name" value="Glyco_transf_N"/>
    <property type="match status" value="1"/>
</dbReference>
<dbReference type="OrthoDB" id="5835829at2759"/>
<evidence type="ECO:0000256" key="4">
    <source>
        <dbReference type="RuleBase" id="RU003718"/>
    </source>
</evidence>
<reference evidence="7" key="1">
    <citation type="submission" date="2022-07" db="EMBL/GenBank/DDBJ databases">
        <authorList>
            <person name="Macas J."/>
            <person name="Novak P."/>
            <person name="Neumann P."/>
        </authorList>
    </citation>
    <scope>NUCLEOTIDE SEQUENCE</scope>
</reference>
<dbReference type="EC" id="2.4.1.-" evidence="5"/>
<dbReference type="AlphaFoldDB" id="A0A9P0YK29"/>
<evidence type="ECO:0000313" key="7">
    <source>
        <dbReference type="EMBL" id="CAH9062658.1"/>
    </source>
</evidence>
<dbReference type="SUPFAM" id="SSF53756">
    <property type="entry name" value="UDP-Glycosyltransferase/glycogen phosphorylase"/>
    <property type="match status" value="1"/>
</dbReference>
<organism evidence="7 8">
    <name type="scientific">Cuscuta europaea</name>
    <name type="common">European dodder</name>
    <dbReference type="NCBI Taxonomy" id="41803"/>
    <lineage>
        <taxon>Eukaryota</taxon>
        <taxon>Viridiplantae</taxon>
        <taxon>Streptophyta</taxon>
        <taxon>Embryophyta</taxon>
        <taxon>Tracheophyta</taxon>
        <taxon>Spermatophyta</taxon>
        <taxon>Magnoliopsida</taxon>
        <taxon>eudicotyledons</taxon>
        <taxon>Gunneridae</taxon>
        <taxon>Pentapetalae</taxon>
        <taxon>asterids</taxon>
        <taxon>lamiids</taxon>
        <taxon>Solanales</taxon>
        <taxon>Convolvulaceae</taxon>
        <taxon>Cuscuteae</taxon>
        <taxon>Cuscuta</taxon>
        <taxon>Cuscuta subgen. Cuscuta</taxon>
    </lineage>
</organism>
<proteinExistence type="inferred from homology"/>
<evidence type="ECO:0000259" key="6">
    <source>
        <dbReference type="Pfam" id="PF26168"/>
    </source>
</evidence>
<evidence type="ECO:0000256" key="1">
    <source>
        <dbReference type="ARBA" id="ARBA00009995"/>
    </source>
</evidence>
<dbReference type="InterPro" id="IPR058980">
    <property type="entry name" value="Glyco_transf_N"/>
</dbReference>
<dbReference type="PANTHER" id="PTHR48044">
    <property type="entry name" value="GLYCOSYLTRANSFERASE"/>
    <property type="match status" value="1"/>
</dbReference>
<dbReference type="GO" id="GO:0050404">
    <property type="term" value="F:zeatin O-beta-D-xylosyltransferase activity"/>
    <property type="evidence" value="ECO:0007669"/>
    <property type="project" value="UniProtKB-ARBA"/>
</dbReference>
<name>A0A9P0YK29_CUSEU</name>
<dbReference type="FunFam" id="3.40.50.2000:FF:000060">
    <property type="entry name" value="Glycosyltransferase"/>
    <property type="match status" value="1"/>
</dbReference>
<dbReference type="GO" id="GO:0009690">
    <property type="term" value="P:cytokinin metabolic process"/>
    <property type="evidence" value="ECO:0007669"/>
    <property type="project" value="UniProtKB-ARBA"/>
</dbReference>
<keyword evidence="3 4" id="KW-0808">Transferase</keyword>
<dbReference type="Gene3D" id="3.40.50.2000">
    <property type="entry name" value="Glycogen Phosphorylase B"/>
    <property type="match status" value="2"/>
</dbReference>
<comment type="similarity">
    <text evidence="1 4">Belongs to the UDP-glycosyltransferase family.</text>
</comment>
<evidence type="ECO:0000256" key="5">
    <source>
        <dbReference type="RuleBase" id="RU362057"/>
    </source>
</evidence>
<evidence type="ECO:0000313" key="8">
    <source>
        <dbReference type="Proteomes" id="UP001152484"/>
    </source>
</evidence>
<feature type="domain" description="Glycosyltransferase N-terminal" evidence="6">
    <location>
        <begin position="16"/>
        <end position="252"/>
    </location>
</feature>
<dbReference type="PANTHER" id="PTHR48044:SF22">
    <property type="entry name" value="GLYCOSYLTRANSFERASE"/>
    <property type="match status" value="1"/>
</dbReference>